<dbReference type="STRING" id="662367.SAMN05216167_11921"/>
<proteinExistence type="predicted"/>
<dbReference type="Proteomes" id="UP000198598">
    <property type="component" value="Unassembled WGS sequence"/>
</dbReference>
<dbReference type="EMBL" id="FOLQ01000019">
    <property type="protein sequence ID" value="SFE75978.1"/>
    <property type="molecule type" value="Genomic_DNA"/>
</dbReference>
<evidence type="ECO:0000313" key="1">
    <source>
        <dbReference type="EMBL" id="SFE75978.1"/>
    </source>
</evidence>
<dbReference type="OrthoDB" id="103335at2"/>
<dbReference type="SUPFAM" id="SSF50965">
    <property type="entry name" value="Galactose oxidase, central domain"/>
    <property type="match status" value="1"/>
</dbReference>
<dbReference type="RefSeq" id="WP_093832644.1">
    <property type="nucleotide sequence ID" value="NZ_FOLQ01000019.1"/>
</dbReference>
<accession>A0A1I2D632</accession>
<dbReference type="AlphaFoldDB" id="A0A1I2D632"/>
<dbReference type="PROSITE" id="PS51257">
    <property type="entry name" value="PROKAR_LIPOPROTEIN"/>
    <property type="match status" value="1"/>
</dbReference>
<sequence length="307" mass="35587">MRLFYLLVVYALMIAGCQRPSVDDPTPVTPPQVPEPPLVDIQYKNDSLYIDSQLIYTRTTTTDVRFSCRFGITNPAFARKHIREYGFCLSATDSVLSIKNPQQLRLKATFDSVNYQFEAITQDLIPAKDYYIEPYFIMQDGRVYYGRYLATPRLQTPSWVPRPSMNAITRFRINQVEKSIYSPITLVNRTTVPITTLNYDFYSFICNENLYVLDRNGNLFQYDASKNKWLPRQQLTIEPSGSFNGWPALVFGVNNKGYVLYSDALVPNPTFHWEYNPNVDQWTKLDTPNKPVLAPYNYTYQTGNQVF</sequence>
<name>A0A1I2D632_9BACT</name>
<dbReference type="InterPro" id="IPR011043">
    <property type="entry name" value="Gal_Oxase/kelch_b-propeller"/>
</dbReference>
<protein>
    <submittedName>
        <fullName evidence="1">Uncharacterized protein</fullName>
    </submittedName>
</protein>
<reference evidence="1 2" key="1">
    <citation type="submission" date="2016-10" db="EMBL/GenBank/DDBJ databases">
        <authorList>
            <person name="de Groot N.N."/>
        </authorList>
    </citation>
    <scope>NUCLEOTIDE SEQUENCE [LARGE SCALE GENOMIC DNA]</scope>
    <source>
        <strain evidence="1 2">DSM 26130</strain>
    </source>
</reference>
<keyword evidence="2" id="KW-1185">Reference proteome</keyword>
<gene>
    <name evidence="1" type="ORF">SAMN05216167_11921</name>
</gene>
<organism evidence="1 2">
    <name type="scientific">Spirosoma endophyticum</name>
    <dbReference type="NCBI Taxonomy" id="662367"/>
    <lineage>
        <taxon>Bacteria</taxon>
        <taxon>Pseudomonadati</taxon>
        <taxon>Bacteroidota</taxon>
        <taxon>Cytophagia</taxon>
        <taxon>Cytophagales</taxon>
        <taxon>Cytophagaceae</taxon>
        <taxon>Spirosoma</taxon>
    </lineage>
</organism>
<evidence type="ECO:0000313" key="2">
    <source>
        <dbReference type="Proteomes" id="UP000198598"/>
    </source>
</evidence>